<dbReference type="Gene3D" id="3.40.50.1000">
    <property type="entry name" value="HAD superfamily/HAD-like"/>
    <property type="match status" value="2"/>
</dbReference>
<evidence type="ECO:0000256" key="7">
    <source>
        <dbReference type="ARBA" id="ARBA00022723"/>
    </source>
</evidence>
<dbReference type="OrthoDB" id="426235at2759"/>
<dbReference type="PANTHER" id="PTHR19288:SF44">
    <property type="entry name" value="PHOSPHOLYSINE PHOSPHOHISTIDINE INORGANIC PYROPHOSPHATE PHOSPHATASE"/>
    <property type="match status" value="1"/>
</dbReference>
<keyword evidence="15" id="KW-1185">Reference proteome</keyword>
<dbReference type="Pfam" id="PF13242">
    <property type="entry name" value="Hydrolase_like"/>
    <property type="match status" value="1"/>
</dbReference>
<dbReference type="InterPro" id="IPR036412">
    <property type="entry name" value="HAD-like_sf"/>
</dbReference>
<evidence type="ECO:0000256" key="11">
    <source>
        <dbReference type="ARBA" id="ARBA00037258"/>
    </source>
</evidence>
<gene>
    <name evidence="14" type="primary">lhpp</name>
    <name evidence="14" type="ORF">Anas_07243</name>
</gene>
<dbReference type="GO" id="GO:0005829">
    <property type="term" value="C:cytosol"/>
    <property type="evidence" value="ECO:0007669"/>
    <property type="project" value="TreeGrafter"/>
</dbReference>
<reference evidence="14 15" key="1">
    <citation type="journal article" date="2019" name="PLoS Biol.">
        <title>Sex chromosomes control vertical transmission of feminizing Wolbachia symbionts in an isopod.</title>
        <authorList>
            <person name="Becking T."/>
            <person name="Chebbi M.A."/>
            <person name="Giraud I."/>
            <person name="Moumen B."/>
            <person name="Laverre T."/>
            <person name="Caubet Y."/>
            <person name="Peccoud J."/>
            <person name="Gilbert C."/>
            <person name="Cordaux R."/>
        </authorList>
    </citation>
    <scope>NUCLEOTIDE SEQUENCE [LARGE SCALE GENOMIC DNA]</scope>
    <source>
        <strain evidence="14">ANa2</strain>
        <tissue evidence="14">Whole body excluding digestive tract and cuticle</tissue>
    </source>
</reference>
<evidence type="ECO:0000256" key="4">
    <source>
        <dbReference type="ARBA" id="ARBA00007958"/>
    </source>
</evidence>
<comment type="similarity">
    <text evidence="4">Belongs to the HAD-like hydrolase superfamily.</text>
</comment>
<comment type="subcellular location">
    <subcellularLocation>
        <location evidence="3">Cytoplasm</location>
    </subcellularLocation>
    <subcellularLocation>
        <location evidence="2">Nucleus</location>
    </subcellularLocation>
</comment>
<sequence>MKIKGVLIDITGVLYESGEGFGHVIEKSVEAIQRLQSSGVPFRLLTNESSTSKEVLLKKLHYHGYNFNGEDIFSPIPAVKSIIKSSNLRPYVLVHNDVVSEFDEFDNSDPTCLVLGDADSEFSFQNMNKAFNVLLSMKKPILFSLGKGYYIWKIGICLLNELFYDSRKYYRHNNKLVLDVGAFTAALEYACDIKATVIGKPSAQYFEVALNDLNVSPNEAVMIGDDINSDIGGAQKCGLKGILVKTGKFTPEILESSSVTPDFVADNLWHAVDYLLSNDN</sequence>
<comment type="caution">
    <text evidence="14">The sequence shown here is derived from an EMBL/GenBank/DDBJ whole genome shotgun (WGS) entry which is preliminary data.</text>
</comment>
<evidence type="ECO:0000256" key="10">
    <source>
        <dbReference type="ARBA" id="ARBA00023242"/>
    </source>
</evidence>
<dbReference type="EC" id="3.6.1.1" evidence="5"/>
<dbReference type="GO" id="GO:0004427">
    <property type="term" value="F:inorganic diphosphate phosphatase activity"/>
    <property type="evidence" value="ECO:0007669"/>
    <property type="project" value="UniProtKB-EC"/>
</dbReference>
<keyword evidence="7" id="KW-0479">Metal-binding</keyword>
<evidence type="ECO:0000256" key="12">
    <source>
        <dbReference type="ARBA" id="ARBA00039357"/>
    </source>
</evidence>
<dbReference type="SUPFAM" id="SSF56784">
    <property type="entry name" value="HAD-like"/>
    <property type="match status" value="1"/>
</dbReference>
<keyword evidence="6" id="KW-0963">Cytoplasm</keyword>
<evidence type="ECO:0000256" key="3">
    <source>
        <dbReference type="ARBA" id="ARBA00004496"/>
    </source>
</evidence>
<dbReference type="EMBL" id="SEYY01000489">
    <property type="protein sequence ID" value="KAB7507123.1"/>
    <property type="molecule type" value="Genomic_DNA"/>
</dbReference>
<evidence type="ECO:0000256" key="8">
    <source>
        <dbReference type="ARBA" id="ARBA00022801"/>
    </source>
</evidence>
<dbReference type="InterPro" id="IPR006357">
    <property type="entry name" value="HAD-SF_hydro_IIA"/>
</dbReference>
<evidence type="ECO:0000256" key="2">
    <source>
        <dbReference type="ARBA" id="ARBA00004123"/>
    </source>
</evidence>
<protein>
    <recommendedName>
        <fullName evidence="12">Phospholysine phosphohistidine inorganic pyrophosphate phosphatase</fullName>
        <ecNumber evidence="5">3.6.1.1</ecNumber>
    </recommendedName>
</protein>
<name>A0A5N5TLS0_9CRUS</name>
<organism evidence="14 15">
    <name type="scientific">Armadillidium nasatum</name>
    <dbReference type="NCBI Taxonomy" id="96803"/>
    <lineage>
        <taxon>Eukaryota</taxon>
        <taxon>Metazoa</taxon>
        <taxon>Ecdysozoa</taxon>
        <taxon>Arthropoda</taxon>
        <taxon>Crustacea</taxon>
        <taxon>Multicrustacea</taxon>
        <taxon>Malacostraca</taxon>
        <taxon>Eumalacostraca</taxon>
        <taxon>Peracarida</taxon>
        <taxon>Isopoda</taxon>
        <taxon>Oniscidea</taxon>
        <taxon>Crinocheta</taxon>
        <taxon>Armadillidiidae</taxon>
        <taxon>Armadillidium</taxon>
    </lineage>
</organism>
<evidence type="ECO:0000313" key="14">
    <source>
        <dbReference type="EMBL" id="KAB7507123.1"/>
    </source>
</evidence>
<dbReference type="PANTHER" id="PTHR19288">
    <property type="entry name" value="4-NITROPHENYLPHOSPHATASE-RELATED"/>
    <property type="match status" value="1"/>
</dbReference>
<accession>A0A5N5TLS0</accession>
<dbReference type="GO" id="GO:0005634">
    <property type="term" value="C:nucleus"/>
    <property type="evidence" value="ECO:0007669"/>
    <property type="project" value="UniProtKB-SubCell"/>
</dbReference>
<dbReference type="GO" id="GO:0046872">
    <property type="term" value="F:metal ion binding"/>
    <property type="evidence" value="ECO:0007669"/>
    <property type="project" value="UniProtKB-KW"/>
</dbReference>
<dbReference type="GO" id="GO:0016791">
    <property type="term" value="F:phosphatase activity"/>
    <property type="evidence" value="ECO:0007669"/>
    <property type="project" value="TreeGrafter"/>
</dbReference>
<dbReference type="FunFam" id="3.40.50.1000:FF:000051">
    <property type="entry name" value="Phospholysine phosphohistidine inorganic pyrophosphate phosphatase"/>
    <property type="match status" value="1"/>
</dbReference>
<dbReference type="Pfam" id="PF13344">
    <property type="entry name" value="Hydrolase_6"/>
    <property type="match status" value="1"/>
</dbReference>
<evidence type="ECO:0000313" key="15">
    <source>
        <dbReference type="Proteomes" id="UP000326759"/>
    </source>
</evidence>
<keyword evidence="8" id="KW-0378">Hydrolase</keyword>
<dbReference type="InterPro" id="IPR023214">
    <property type="entry name" value="HAD_sf"/>
</dbReference>
<evidence type="ECO:0000256" key="9">
    <source>
        <dbReference type="ARBA" id="ARBA00022842"/>
    </source>
</evidence>
<proteinExistence type="inferred from homology"/>
<dbReference type="Proteomes" id="UP000326759">
    <property type="component" value="Unassembled WGS sequence"/>
</dbReference>
<evidence type="ECO:0000256" key="1">
    <source>
        <dbReference type="ARBA" id="ARBA00001946"/>
    </source>
</evidence>
<dbReference type="AlphaFoldDB" id="A0A5N5TLS0"/>
<comment type="catalytic activity">
    <reaction evidence="13">
        <text>diphosphate + H2O = 2 phosphate + H(+)</text>
        <dbReference type="Rhea" id="RHEA:24576"/>
        <dbReference type="ChEBI" id="CHEBI:15377"/>
        <dbReference type="ChEBI" id="CHEBI:15378"/>
        <dbReference type="ChEBI" id="CHEBI:33019"/>
        <dbReference type="ChEBI" id="CHEBI:43474"/>
        <dbReference type="EC" id="3.6.1.1"/>
    </reaction>
</comment>
<evidence type="ECO:0000256" key="13">
    <source>
        <dbReference type="ARBA" id="ARBA00047820"/>
    </source>
</evidence>
<comment type="function">
    <text evidence="11">Phosphatase that hydrolyzes imidodiphosphate, 3-phosphohistidine and 6-phospholysine. Has broad substrate specificity and can also hydrolyze inorganic diphosphate, but with lower efficiency.</text>
</comment>
<keyword evidence="9" id="KW-0460">Magnesium</keyword>
<evidence type="ECO:0000256" key="6">
    <source>
        <dbReference type="ARBA" id="ARBA00022490"/>
    </source>
</evidence>
<evidence type="ECO:0000256" key="5">
    <source>
        <dbReference type="ARBA" id="ARBA00012146"/>
    </source>
</evidence>
<keyword evidence="10" id="KW-0539">Nucleus</keyword>
<comment type="cofactor">
    <cofactor evidence="1">
        <name>Mg(2+)</name>
        <dbReference type="ChEBI" id="CHEBI:18420"/>
    </cofactor>
</comment>